<dbReference type="InterPro" id="IPR029071">
    <property type="entry name" value="Ubiquitin-like_domsf"/>
</dbReference>
<dbReference type="Gene3D" id="3.10.20.90">
    <property type="entry name" value="Phosphatidylinositol 3-kinase Catalytic Subunit, Chain A, domain 1"/>
    <property type="match status" value="2"/>
</dbReference>
<gene>
    <name evidence="2" type="ORF">B0F90DRAFT_1889935</name>
</gene>
<proteinExistence type="predicted"/>
<organism evidence="2 3">
    <name type="scientific">Multifurca ochricompacta</name>
    <dbReference type="NCBI Taxonomy" id="376703"/>
    <lineage>
        <taxon>Eukaryota</taxon>
        <taxon>Fungi</taxon>
        <taxon>Dikarya</taxon>
        <taxon>Basidiomycota</taxon>
        <taxon>Agaricomycotina</taxon>
        <taxon>Agaricomycetes</taxon>
        <taxon>Russulales</taxon>
        <taxon>Russulaceae</taxon>
        <taxon>Multifurca</taxon>
    </lineage>
</organism>
<feature type="region of interest" description="Disordered" evidence="1">
    <location>
        <begin position="1"/>
        <end position="53"/>
    </location>
</feature>
<comment type="caution">
    <text evidence="2">The sequence shown here is derived from an EMBL/GenBank/DDBJ whole genome shotgun (WGS) entry which is preliminary data.</text>
</comment>
<dbReference type="AlphaFoldDB" id="A0AAD4QMP8"/>
<evidence type="ECO:0000313" key="3">
    <source>
        <dbReference type="Proteomes" id="UP001203297"/>
    </source>
</evidence>
<reference evidence="2" key="1">
    <citation type="journal article" date="2022" name="New Phytol.">
        <title>Evolutionary transition to the ectomycorrhizal habit in the genomes of a hyperdiverse lineage of mushroom-forming fungi.</title>
        <authorList>
            <person name="Looney B."/>
            <person name="Miyauchi S."/>
            <person name="Morin E."/>
            <person name="Drula E."/>
            <person name="Courty P.E."/>
            <person name="Kohler A."/>
            <person name="Kuo A."/>
            <person name="LaButti K."/>
            <person name="Pangilinan J."/>
            <person name="Lipzen A."/>
            <person name="Riley R."/>
            <person name="Andreopoulos W."/>
            <person name="He G."/>
            <person name="Johnson J."/>
            <person name="Nolan M."/>
            <person name="Tritt A."/>
            <person name="Barry K.W."/>
            <person name="Grigoriev I.V."/>
            <person name="Nagy L.G."/>
            <person name="Hibbett D."/>
            <person name="Henrissat B."/>
            <person name="Matheny P.B."/>
            <person name="Labbe J."/>
            <person name="Martin F.M."/>
        </authorList>
    </citation>
    <scope>NUCLEOTIDE SEQUENCE</scope>
    <source>
        <strain evidence="2">BPL690</strain>
    </source>
</reference>
<evidence type="ECO:0000256" key="1">
    <source>
        <dbReference type="SAM" id="MobiDB-lite"/>
    </source>
</evidence>
<dbReference type="Proteomes" id="UP001203297">
    <property type="component" value="Unassembled WGS sequence"/>
</dbReference>
<feature type="region of interest" description="Disordered" evidence="1">
    <location>
        <begin position="212"/>
        <end position="248"/>
    </location>
</feature>
<dbReference type="EMBL" id="WTXG01000007">
    <property type="protein sequence ID" value="KAI0304445.1"/>
    <property type="molecule type" value="Genomic_DNA"/>
</dbReference>
<feature type="compositionally biased region" description="Acidic residues" evidence="1">
    <location>
        <begin position="237"/>
        <end position="248"/>
    </location>
</feature>
<name>A0AAD4QMP8_9AGAM</name>
<dbReference type="SUPFAM" id="SSF54236">
    <property type="entry name" value="Ubiquitin-like"/>
    <property type="match status" value="1"/>
</dbReference>
<evidence type="ECO:0008006" key="4">
    <source>
        <dbReference type="Google" id="ProtNLM"/>
    </source>
</evidence>
<sequence length="339" mass="36923">MYLSSLLASDDEEDSKVVDITSQEEGNSVPLAVGATKATKRPRSRSRSLTPPPKLSMQQILNVRHVVRTTLEEKSRADSPTNDYIDDSVDTIVLDEDLVSIARQVQAQVDHGGDSKDEGGPEIVTIEVHWLPHPLDTNGRAAVWTFEMKRHDTFHALFEEVGDTAGILTRTLVLTHGGSRVFASATPHSLKVWAVVQMDASDMATFEYLREQRHEGPPPTTDAAERSPSPFVSADGAESESDVQSTAEDDDDVFKLIVRSGVTKDVTLKVRPTTSCGAIVKAFLKRTGIADKYLEGKSSRRRSAANGPRLMIDGVCMDPDTPISEADLEDGDQVEVAGL</sequence>
<accession>A0AAD4QMP8</accession>
<evidence type="ECO:0000313" key="2">
    <source>
        <dbReference type="EMBL" id="KAI0304445.1"/>
    </source>
</evidence>
<protein>
    <recommendedName>
        <fullName evidence="4">Rad60/SUMO-like domain-containing protein</fullName>
    </recommendedName>
</protein>
<keyword evidence="3" id="KW-1185">Reference proteome</keyword>